<reference evidence="1" key="1">
    <citation type="journal article" date="2021" name="Proc. Natl. Acad. Sci. U.S.A.">
        <title>A Catalog of Tens of Thousands of Viruses from Human Metagenomes Reveals Hidden Associations with Chronic Diseases.</title>
        <authorList>
            <person name="Tisza M.J."/>
            <person name="Buck C.B."/>
        </authorList>
    </citation>
    <scope>NUCLEOTIDE SEQUENCE</scope>
    <source>
        <strain evidence="1">Ctz6O13</strain>
    </source>
</reference>
<dbReference type="EMBL" id="BK032843">
    <property type="protein sequence ID" value="DAF63702.1"/>
    <property type="molecule type" value="Genomic_DNA"/>
</dbReference>
<evidence type="ECO:0000313" key="1">
    <source>
        <dbReference type="EMBL" id="DAF63702.1"/>
    </source>
</evidence>
<proteinExistence type="predicted"/>
<organism evidence="1">
    <name type="scientific">Podoviridae sp. ctz6O13</name>
    <dbReference type="NCBI Taxonomy" id="2827757"/>
    <lineage>
        <taxon>Viruses</taxon>
        <taxon>Duplodnaviria</taxon>
        <taxon>Heunggongvirae</taxon>
        <taxon>Uroviricota</taxon>
        <taxon>Caudoviricetes</taxon>
    </lineage>
</organism>
<protein>
    <submittedName>
        <fullName evidence="1">Uncharacterized protein</fullName>
    </submittedName>
</protein>
<name>A0A8S5TK75_9CAUD</name>
<sequence length="187" mass="21979">MQKLFTYNQQAHRVELNMPEVLLIKEFRALSDEDKTKDKSLLFKQISYIHLALAWDSPYAQYSEQERHEEALRDAELTEEQFNHPTFRAACRKYRELQESNKSILLLRSARLAADQFILYFENLDLSERDPNTGKPVFSAEKVMKEMNMLNTVHQSLIDLENRVKKELAEQSQIRAGAVEGFMDYDD</sequence>
<accession>A0A8S5TK75</accession>